<dbReference type="RefSeq" id="WP_166986657.1">
    <property type="nucleotide sequence ID" value="NZ_CP061169.1"/>
</dbReference>
<dbReference type="EMBL" id="CP061169">
    <property type="protein sequence ID" value="QPZ38377.1"/>
    <property type="molecule type" value="Genomic_DNA"/>
</dbReference>
<evidence type="ECO:0008006" key="3">
    <source>
        <dbReference type="Google" id="ProtNLM"/>
    </source>
</evidence>
<name>A0ABX6YHV5_9MICO</name>
<gene>
    <name evidence="1" type="ORF">HCR76_16595</name>
</gene>
<dbReference type="Pfam" id="PF18844">
    <property type="entry name" value="baeRF_family2"/>
    <property type="match status" value="1"/>
</dbReference>
<keyword evidence="2" id="KW-1185">Reference proteome</keyword>
<reference evidence="1 2" key="1">
    <citation type="submission" date="2020-12" db="EMBL/GenBank/DDBJ databases">
        <title>Microbacterium sp. HY060.</title>
        <authorList>
            <person name="Zhou J."/>
        </authorList>
    </citation>
    <scope>NUCLEOTIDE SEQUENCE [LARGE SCALE GENOMIC DNA]</scope>
    <source>
        <strain evidence="1 2">HY60</strain>
    </source>
</reference>
<dbReference type="InterPro" id="IPR040701">
    <property type="entry name" value="Bact_RF_family2"/>
</dbReference>
<evidence type="ECO:0000313" key="1">
    <source>
        <dbReference type="EMBL" id="QPZ38377.1"/>
    </source>
</evidence>
<sequence>MPLDKELIAQLLRDTAPKSMVFIDSTAGTSDPEGMAVARRTHVRDGLSAAGAPDADIEAILDVMADPTGVADPSVRFAIAQDGELRFHTVMGGSMQSDECIRYGSVVDVTPLRLQIPDDELFFTVSAWRGGGDIEVFAEGDRNPIVTRHIESDSPYINKVSAGRTSEANLQRHSEETWKHTQSEVAEQITTLIAEHHPRVIFLSGDVRAVQMLSGQLSDQATHLLHVIPGEVNAEGASEDRVRHALEVQLDAARRRRNRAILDEAAADNGKLQATGIGDVVHALAQGQADYVFVDHHALLQHSLFALEAEPWVATAPEDALGTPVLEEIVATAAVVRAAVLTDAKVRIVEPDEIGEGTGVVASLRWPVGPDRP</sequence>
<proteinExistence type="predicted"/>
<evidence type="ECO:0000313" key="2">
    <source>
        <dbReference type="Proteomes" id="UP000662814"/>
    </source>
</evidence>
<accession>A0ABX6YHV5</accession>
<protein>
    <recommendedName>
        <fullName evidence="3">Peptide chain release factor 1</fullName>
    </recommendedName>
</protein>
<organism evidence="1 2">
    <name type="scientific">Paramicrobacterium chengjingii</name>
    <dbReference type="NCBI Taxonomy" id="2769067"/>
    <lineage>
        <taxon>Bacteria</taxon>
        <taxon>Bacillati</taxon>
        <taxon>Actinomycetota</taxon>
        <taxon>Actinomycetes</taxon>
        <taxon>Micrococcales</taxon>
        <taxon>Microbacteriaceae</taxon>
        <taxon>Paramicrobacterium</taxon>
    </lineage>
</organism>
<dbReference type="Proteomes" id="UP000662814">
    <property type="component" value="Chromosome"/>
</dbReference>